<dbReference type="Proteomes" id="UP001515480">
    <property type="component" value="Unassembled WGS sequence"/>
</dbReference>
<sequence length="201" mass="21753">MASAEELAQHLYDFLLPHIDEAALANQPRDRVPSVFTSQSLQTAASPPQQPLLRPSYALPPPRPLLHPPQAPEALQHPPHAVHYPPHVALPPPPLASHLSPPLYSWAGSSLFPSDSDFLPPPLARHPSPSYPSQSDLPLCSSGPIAQSLPPPISKPARPLLSRSSRASVHQDLLMDMESAFERSNDSINPKQCASIPSEHP</sequence>
<dbReference type="EMBL" id="JBGBPQ010000016">
    <property type="protein sequence ID" value="KAL1508830.1"/>
    <property type="molecule type" value="Genomic_DNA"/>
</dbReference>
<proteinExistence type="predicted"/>
<reference evidence="2 3" key="1">
    <citation type="journal article" date="2024" name="Science">
        <title>Giant polyketide synthase enzymes in the biosynthesis of giant marine polyether toxins.</title>
        <authorList>
            <person name="Fallon T.R."/>
            <person name="Shende V.V."/>
            <person name="Wierzbicki I.H."/>
            <person name="Pendleton A.L."/>
            <person name="Watervoot N.F."/>
            <person name="Auber R.P."/>
            <person name="Gonzalez D.J."/>
            <person name="Wisecaver J.H."/>
            <person name="Moore B.S."/>
        </authorList>
    </citation>
    <scope>NUCLEOTIDE SEQUENCE [LARGE SCALE GENOMIC DNA]</scope>
    <source>
        <strain evidence="2 3">12B1</strain>
    </source>
</reference>
<protein>
    <submittedName>
        <fullName evidence="2">Uncharacterized protein</fullName>
    </submittedName>
</protein>
<feature type="compositionally biased region" description="Low complexity" evidence="1">
    <location>
        <begin position="156"/>
        <end position="168"/>
    </location>
</feature>
<accession>A0AB34IY41</accession>
<gene>
    <name evidence="2" type="ORF">AB1Y20_004925</name>
</gene>
<evidence type="ECO:0000256" key="1">
    <source>
        <dbReference type="SAM" id="MobiDB-lite"/>
    </source>
</evidence>
<keyword evidence="3" id="KW-1185">Reference proteome</keyword>
<feature type="region of interest" description="Disordered" evidence="1">
    <location>
        <begin position="28"/>
        <end position="92"/>
    </location>
</feature>
<name>A0AB34IY41_PRYPA</name>
<feature type="region of interest" description="Disordered" evidence="1">
    <location>
        <begin position="120"/>
        <end position="201"/>
    </location>
</feature>
<feature type="compositionally biased region" description="Polar residues" evidence="1">
    <location>
        <begin position="35"/>
        <end position="47"/>
    </location>
</feature>
<comment type="caution">
    <text evidence="2">The sequence shown here is derived from an EMBL/GenBank/DDBJ whole genome shotgun (WGS) entry which is preliminary data.</text>
</comment>
<feature type="compositionally biased region" description="Pro residues" evidence="1">
    <location>
        <begin position="58"/>
        <end position="71"/>
    </location>
</feature>
<feature type="compositionally biased region" description="Low complexity" evidence="1">
    <location>
        <begin position="77"/>
        <end position="87"/>
    </location>
</feature>
<organism evidence="2 3">
    <name type="scientific">Prymnesium parvum</name>
    <name type="common">Toxic golden alga</name>
    <dbReference type="NCBI Taxonomy" id="97485"/>
    <lineage>
        <taxon>Eukaryota</taxon>
        <taxon>Haptista</taxon>
        <taxon>Haptophyta</taxon>
        <taxon>Prymnesiophyceae</taxon>
        <taxon>Prymnesiales</taxon>
        <taxon>Prymnesiaceae</taxon>
        <taxon>Prymnesium</taxon>
    </lineage>
</organism>
<dbReference type="AlphaFoldDB" id="A0AB34IY41"/>
<evidence type="ECO:0000313" key="3">
    <source>
        <dbReference type="Proteomes" id="UP001515480"/>
    </source>
</evidence>
<evidence type="ECO:0000313" key="2">
    <source>
        <dbReference type="EMBL" id="KAL1508830.1"/>
    </source>
</evidence>